<feature type="compositionally biased region" description="Acidic residues" evidence="16">
    <location>
        <begin position="4756"/>
        <end position="4766"/>
    </location>
</feature>
<feature type="compositionally biased region" description="Low complexity" evidence="16">
    <location>
        <begin position="3048"/>
        <end position="3062"/>
    </location>
</feature>
<evidence type="ECO:0000256" key="6">
    <source>
        <dbReference type="ARBA" id="ARBA00022729"/>
    </source>
</evidence>
<feature type="compositionally biased region" description="Polar residues" evidence="16">
    <location>
        <begin position="6020"/>
        <end position="6039"/>
    </location>
</feature>
<gene>
    <name evidence="20" type="ORF">G5714_005526</name>
</gene>
<feature type="disulfide bond" evidence="15">
    <location>
        <begin position="6319"/>
        <end position="6346"/>
    </location>
</feature>
<feature type="region of interest" description="Disordered" evidence="16">
    <location>
        <begin position="5354"/>
        <end position="5392"/>
    </location>
</feature>
<keyword evidence="3" id="KW-0964">Secreted</keyword>
<evidence type="ECO:0000256" key="7">
    <source>
        <dbReference type="ARBA" id="ARBA00022737"/>
    </source>
</evidence>
<feature type="compositionally biased region" description="Polar residues" evidence="16">
    <location>
        <begin position="3944"/>
        <end position="3962"/>
    </location>
</feature>
<feature type="compositionally biased region" description="Polar residues" evidence="16">
    <location>
        <begin position="102"/>
        <end position="114"/>
    </location>
</feature>
<feature type="region of interest" description="Disordered" evidence="16">
    <location>
        <begin position="4820"/>
        <end position="4886"/>
    </location>
</feature>
<feature type="compositionally biased region" description="Polar residues" evidence="16">
    <location>
        <begin position="4641"/>
        <end position="4669"/>
    </location>
</feature>
<feature type="region of interest" description="Disordered" evidence="16">
    <location>
        <begin position="2667"/>
        <end position="2782"/>
    </location>
</feature>
<feature type="compositionally biased region" description="Low complexity" evidence="16">
    <location>
        <begin position="3748"/>
        <end position="3759"/>
    </location>
</feature>
<feature type="disulfide bond" evidence="14">
    <location>
        <begin position="6147"/>
        <end position="6156"/>
    </location>
</feature>
<feature type="region of interest" description="Disordered" evidence="16">
    <location>
        <begin position="215"/>
        <end position="248"/>
    </location>
</feature>
<feature type="compositionally biased region" description="Polar residues" evidence="16">
    <location>
        <begin position="4128"/>
        <end position="4137"/>
    </location>
</feature>
<feature type="compositionally biased region" description="Low complexity" evidence="16">
    <location>
        <begin position="1455"/>
        <end position="1467"/>
    </location>
</feature>
<feature type="compositionally biased region" description="Low complexity" evidence="16">
    <location>
        <begin position="1278"/>
        <end position="1287"/>
    </location>
</feature>
<keyword evidence="21" id="KW-1185">Reference proteome</keyword>
<feature type="region of interest" description="Disordered" evidence="16">
    <location>
        <begin position="1452"/>
        <end position="1472"/>
    </location>
</feature>
<dbReference type="PROSITE" id="PS50041">
    <property type="entry name" value="C_TYPE_LECTIN_2"/>
    <property type="match status" value="1"/>
</dbReference>
<feature type="compositionally biased region" description="Basic and acidic residues" evidence="16">
    <location>
        <begin position="4164"/>
        <end position="4177"/>
    </location>
</feature>
<dbReference type="GO" id="GO:0007417">
    <property type="term" value="P:central nervous system development"/>
    <property type="evidence" value="ECO:0007669"/>
    <property type="project" value="TreeGrafter"/>
</dbReference>
<feature type="compositionally biased region" description="Polar residues" evidence="16">
    <location>
        <begin position="431"/>
        <end position="443"/>
    </location>
</feature>
<dbReference type="Pfam" id="PF12661">
    <property type="entry name" value="hEGF"/>
    <property type="match status" value="1"/>
</dbReference>
<evidence type="ECO:0000256" key="11">
    <source>
        <dbReference type="ARBA" id="ARBA00023290"/>
    </source>
</evidence>
<feature type="compositionally biased region" description="Low complexity" evidence="16">
    <location>
        <begin position="1504"/>
        <end position="1515"/>
    </location>
</feature>
<feature type="compositionally biased region" description="Low complexity" evidence="16">
    <location>
        <begin position="2870"/>
        <end position="2881"/>
    </location>
</feature>
<feature type="compositionally biased region" description="Polar residues" evidence="16">
    <location>
        <begin position="451"/>
        <end position="463"/>
    </location>
</feature>
<comment type="function">
    <text evidence="12">May play a role in intercellular signaling and in connecting cells with the extracellular matrix. May take part in the regulation of cell motility, growth and differentiation. Binds hyaluronic acid.</text>
</comment>
<dbReference type="PROSITE" id="PS50026">
    <property type="entry name" value="EGF_3"/>
    <property type="match status" value="2"/>
</dbReference>
<feature type="region of interest" description="Disordered" evidence="16">
    <location>
        <begin position="1861"/>
        <end position="1880"/>
    </location>
</feature>
<feature type="compositionally biased region" description="Low complexity" evidence="16">
    <location>
        <begin position="1324"/>
        <end position="1339"/>
    </location>
</feature>
<feature type="compositionally biased region" description="Low complexity" evidence="16">
    <location>
        <begin position="1971"/>
        <end position="1980"/>
    </location>
</feature>
<feature type="region of interest" description="Disordered" evidence="16">
    <location>
        <begin position="27"/>
        <end position="134"/>
    </location>
</feature>
<dbReference type="InterPro" id="IPR000152">
    <property type="entry name" value="EGF-type_Asp/Asn_hydroxyl_site"/>
</dbReference>
<feature type="compositionally biased region" description="Polar residues" evidence="16">
    <location>
        <begin position="6058"/>
        <end position="6067"/>
    </location>
</feature>
<dbReference type="Gene3D" id="2.10.70.10">
    <property type="entry name" value="Complement Module, domain 1"/>
    <property type="match status" value="1"/>
</dbReference>
<dbReference type="GO" id="GO:0005615">
    <property type="term" value="C:extracellular space"/>
    <property type="evidence" value="ECO:0007669"/>
    <property type="project" value="TreeGrafter"/>
</dbReference>
<feature type="compositionally biased region" description="Polar residues" evidence="16">
    <location>
        <begin position="1147"/>
        <end position="1165"/>
    </location>
</feature>
<feature type="region of interest" description="Disordered" evidence="16">
    <location>
        <begin position="6373"/>
        <end position="6395"/>
    </location>
</feature>
<dbReference type="InterPro" id="IPR001881">
    <property type="entry name" value="EGF-like_Ca-bd_dom"/>
</dbReference>
<dbReference type="GO" id="GO:1901222">
    <property type="term" value="P:regulation of non-canonical NF-kappaB signal transduction"/>
    <property type="evidence" value="ECO:0007669"/>
    <property type="project" value="UniProtKB-ARBA"/>
</dbReference>
<dbReference type="CDD" id="cd00033">
    <property type="entry name" value="CCP"/>
    <property type="match status" value="1"/>
</dbReference>
<feature type="compositionally biased region" description="Basic and acidic residues" evidence="16">
    <location>
        <begin position="641"/>
        <end position="654"/>
    </location>
</feature>
<dbReference type="InterPro" id="IPR001304">
    <property type="entry name" value="C-type_lectin-like"/>
</dbReference>
<dbReference type="InterPro" id="IPR035976">
    <property type="entry name" value="Sushi/SCR/CCP_sf"/>
</dbReference>
<dbReference type="InterPro" id="IPR000742">
    <property type="entry name" value="EGF"/>
</dbReference>
<feature type="region of interest" description="Disordered" evidence="16">
    <location>
        <begin position="926"/>
        <end position="948"/>
    </location>
</feature>
<feature type="region of interest" description="Disordered" evidence="16">
    <location>
        <begin position="5720"/>
        <end position="5949"/>
    </location>
</feature>
<evidence type="ECO:0000256" key="3">
    <source>
        <dbReference type="ARBA" id="ARBA00022525"/>
    </source>
</evidence>
<feature type="compositionally biased region" description="Polar residues" evidence="16">
    <location>
        <begin position="3575"/>
        <end position="3596"/>
    </location>
</feature>
<keyword evidence="4" id="KW-0272">Extracellular matrix</keyword>
<feature type="compositionally biased region" description="Low complexity" evidence="16">
    <location>
        <begin position="4744"/>
        <end position="4755"/>
    </location>
</feature>
<feature type="region of interest" description="Disordered" evidence="16">
    <location>
        <begin position="6020"/>
        <end position="6069"/>
    </location>
</feature>
<dbReference type="PROSITE" id="PS00010">
    <property type="entry name" value="ASX_HYDROXYL"/>
    <property type="match status" value="1"/>
</dbReference>
<feature type="region of interest" description="Disordered" evidence="16">
    <location>
        <begin position="3747"/>
        <end position="3826"/>
    </location>
</feature>
<evidence type="ECO:0000313" key="20">
    <source>
        <dbReference type="EMBL" id="KAF4112981.1"/>
    </source>
</evidence>
<feature type="compositionally biased region" description="Low complexity" evidence="16">
    <location>
        <begin position="5470"/>
        <end position="5496"/>
    </location>
</feature>
<feature type="compositionally biased region" description="Low complexity" evidence="16">
    <location>
        <begin position="1104"/>
        <end position="1121"/>
    </location>
</feature>
<dbReference type="PANTHER" id="PTHR22804">
    <property type="entry name" value="AGGRECAN/VERSICAN PROTEOGLYCAN"/>
    <property type="match status" value="1"/>
</dbReference>
<comment type="subcellular location">
    <subcellularLocation>
        <location evidence="1">Cell projection</location>
    </subcellularLocation>
    <subcellularLocation>
        <location evidence="2">Secreted</location>
        <location evidence="2">Extracellular space</location>
        <location evidence="2">Extracellular matrix</location>
    </subcellularLocation>
</comment>
<feature type="region of interest" description="Disordered" evidence="16">
    <location>
        <begin position="1762"/>
        <end position="1795"/>
    </location>
</feature>
<feature type="compositionally biased region" description="Low complexity" evidence="16">
    <location>
        <begin position="341"/>
        <end position="350"/>
    </location>
</feature>
<dbReference type="PROSITE" id="PS01187">
    <property type="entry name" value="EGF_CA"/>
    <property type="match status" value="1"/>
</dbReference>
<feature type="region of interest" description="Disordered" evidence="16">
    <location>
        <begin position="4744"/>
        <end position="4770"/>
    </location>
</feature>
<evidence type="ECO:0000256" key="8">
    <source>
        <dbReference type="ARBA" id="ARBA00023157"/>
    </source>
</evidence>
<dbReference type="InterPro" id="IPR050691">
    <property type="entry name" value="Hyaluronan_bind_Proteoglycan"/>
</dbReference>
<feature type="compositionally biased region" description="Basic and acidic residues" evidence="16">
    <location>
        <begin position="289"/>
        <end position="305"/>
    </location>
</feature>
<feature type="compositionally biased region" description="Low complexity" evidence="16">
    <location>
        <begin position="2720"/>
        <end position="2734"/>
    </location>
</feature>
<feature type="region of interest" description="Disordered" evidence="16">
    <location>
        <begin position="2031"/>
        <end position="2052"/>
    </location>
</feature>
<feature type="region of interest" description="Disordered" evidence="16">
    <location>
        <begin position="850"/>
        <end position="870"/>
    </location>
</feature>
<feature type="region of interest" description="Disordered" evidence="16">
    <location>
        <begin position="3317"/>
        <end position="3340"/>
    </location>
</feature>
<feature type="compositionally biased region" description="Low complexity" evidence="16">
    <location>
        <begin position="2035"/>
        <end position="2047"/>
    </location>
</feature>
<feature type="compositionally biased region" description="Polar residues" evidence="16">
    <location>
        <begin position="3970"/>
        <end position="3997"/>
    </location>
</feature>
<feature type="region of interest" description="Disordered" evidence="16">
    <location>
        <begin position="3045"/>
        <end position="3130"/>
    </location>
</feature>
<feature type="compositionally biased region" description="Low complexity" evidence="16">
    <location>
        <begin position="2166"/>
        <end position="2180"/>
    </location>
</feature>
<evidence type="ECO:0000256" key="14">
    <source>
        <dbReference type="PROSITE-ProRule" id="PRU00076"/>
    </source>
</evidence>
<feature type="region of interest" description="Disordered" evidence="16">
    <location>
        <begin position="4534"/>
        <end position="4556"/>
    </location>
</feature>
<feature type="disulfide bond" evidence="15">
    <location>
        <begin position="6290"/>
        <end position="6333"/>
    </location>
</feature>
<feature type="compositionally biased region" description="Polar residues" evidence="16">
    <location>
        <begin position="82"/>
        <end position="94"/>
    </location>
</feature>
<feature type="region of interest" description="Disordered" evidence="16">
    <location>
        <begin position="2166"/>
        <end position="2186"/>
    </location>
</feature>
<feature type="region of interest" description="Disordered" evidence="16">
    <location>
        <begin position="3918"/>
        <end position="4008"/>
    </location>
</feature>
<feature type="compositionally biased region" description="Low complexity" evidence="16">
    <location>
        <begin position="3158"/>
        <end position="3168"/>
    </location>
</feature>
<feature type="region of interest" description="Disordered" evidence="16">
    <location>
        <begin position="611"/>
        <end position="661"/>
    </location>
</feature>
<feature type="region of interest" description="Disordered" evidence="16">
    <location>
        <begin position="2067"/>
        <end position="2102"/>
    </location>
</feature>
<dbReference type="GO" id="GO:0001501">
    <property type="term" value="P:skeletal system development"/>
    <property type="evidence" value="ECO:0007669"/>
    <property type="project" value="TreeGrafter"/>
</dbReference>
<feature type="compositionally biased region" description="Low complexity" evidence="16">
    <location>
        <begin position="781"/>
        <end position="791"/>
    </location>
</feature>
<reference evidence="20 21" key="1">
    <citation type="submission" date="2020-04" db="EMBL/GenBank/DDBJ databases">
        <title>Chromosome-level genome assembly of a cyprinid fish Onychostoma macrolepis by integration of Nanopore Sequencing, Bionano and Hi-C technology.</title>
        <authorList>
            <person name="Wang D."/>
        </authorList>
    </citation>
    <scope>NUCLEOTIDE SEQUENCE [LARGE SCALE GENOMIC DNA]</scope>
    <source>
        <strain evidence="20">SWU-2019</strain>
        <tissue evidence="20">Muscle</tissue>
    </source>
</reference>
<feature type="compositionally biased region" description="Polar residues" evidence="16">
    <location>
        <begin position="5746"/>
        <end position="5776"/>
    </location>
</feature>
<feature type="compositionally biased region" description="Low complexity" evidence="16">
    <location>
        <begin position="1729"/>
        <end position="1741"/>
    </location>
</feature>
<comment type="caution">
    <text evidence="14">Lacks conserved residue(s) required for the propagation of feature annotation.</text>
</comment>
<feature type="compositionally biased region" description="Low complexity" evidence="16">
    <location>
        <begin position="2516"/>
        <end position="2531"/>
    </location>
</feature>
<feature type="region of interest" description="Disordered" evidence="16">
    <location>
        <begin position="1278"/>
        <end position="1300"/>
    </location>
</feature>
<evidence type="ECO:0000313" key="21">
    <source>
        <dbReference type="Proteomes" id="UP000579812"/>
    </source>
</evidence>
<feature type="compositionally biased region" description="Low complexity" evidence="16">
    <location>
        <begin position="3775"/>
        <end position="3789"/>
    </location>
</feature>
<feature type="region of interest" description="Disordered" evidence="16">
    <location>
        <begin position="4901"/>
        <end position="5116"/>
    </location>
</feature>
<dbReference type="InterPro" id="IPR000436">
    <property type="entry name" value="Sushi_SCR_CCP_dom"/>
</dbReference>
<feature type="compositionally biased region" description="Polar residues" evidence="16">
    <location>
        <begin position="623"/>
        <end position="640"/>
    </location>
</feature>
<dbReference type="SMART" id="SM00034">
    <property type="entry name" value="CLECT"/>
    <property type="match status" value="1"/>
</dbReference>
<dbReference type="SMART" id="SM00181">
    <property type="entry name" value="EGF"/>
    <property type="match status" value="2"/>
</dbReference>
<keyword evidence="6" id="KW-0732">Signal</keyword>
<feature type="compositionally biased region" description="Low complexity" evidence="16">
    <location>
        <begin position="1385"/>
        <end position="1400"/>
    </location>
</feature>
<feature type="compositionally biased region" description="Polar residues" evidence="16">
    <location>
        <begin position="799"/>
        <end position="816"/>
    </location>
</feature>
<feature type="region of interest" description="Disordered" evidence="16">
    <location>
        <begin position="1385"/>
        <end position="1411"/>
    </location>
</feature>
<feature type="region of interest" description="Disordered" evidence="16">
    <location>
        <begin position="1146"/>
        <end position="1185"/>
    </location>
</feature>
<feature type="region of interest" description="Disordered" evidence="16">
    <location>
        <begin position="396"/>
        <end position="491"/>
    </location>
</feature>
<evidence type="ECO:0000256" key="4">
    <source>
        <dbReference type="ARBA" id="ARBA00022530"/>
    </source>
</evidence>
<feature type="compositionally biased region" description="Polar residues" evidence="16">
    <location>
        <begin position="2500"/>
        <end position="2509"/>
    </location>
</feature>
<dbReference type="GO" id="GO:0072534">
    <property type="term" value="C:perineuronal net"/>
    <property type="evidence" value="ECO:0007669"/>
    <property type="project" value="TreeGrafter"/>
</dbReference>
<feature type="compositionally biased region" description="Polar residues" evidence="16">
    <location>
        <begin position="2354"/>
        <end position="2379"/>
    </location>
</feature>
<feature type="compositionally biased region" description="Low complexity" evidence="16">
    <location>
        <begin position="3926"/>
        <end position="3940"/>
    </location>
</feature>
<evidence type="ECO:0000259" key="18">
    <source>
        <dbReference type="PROSITE" id="PS50041"/>
    </source>
</evidence>
<feature type="region of interest" description="Disordered" evidence="16">
    <location>
        <begin position="5421"/>
        <end position="5496"/>
    </location>
</feature>
<evidence type="ECO:0000259" key="17">
    <source>
        <dbReference type="PROSITE" id="PS50026"/>
    </source>
</evidence>
<feature type="region of interest" description="Disordered" evidence="16">
    <location>
        <begin position="260"/>
        <end position="361"/>
    </location>
</feature>
<feature type="region of interest" description="Disordered" evidence="16">
    <location>
        <begin position="2198"/>
        <end position="2242"/>
    </location>
</feature>
<feature type="region of interest" description="Disordered" evidence="16">
    <location>
        <begin position="1488"/>
        <end position="1521"/>
    </location>
</feature>
<feature type="region of interest" description="Disordered" evidence="16">
    <location>
        <begin position="1097"/>
        <end position="1129"/>
    </location>
</feature>
<feature type="compositionally biased region" description="Polar residues" evidence="16">
    <location>
        <begin position="4960"/>
        <end position="4984"/>
    </location>
</feature>
<feature type="compositionally biased region" description="Low complexity" evidence="16">
    <location>
        <begin position="2543"/>
        <end position="2557"/>
    </location>
</feature>
<feature type="compositionally biased region" description="Low complexity" evidence="16">
    <location>
        <begin position="753"/>
        <end position="766"/>
    </location>
</feature>
<dbReference type="Pfam" id="PF00084">
    <property type="entry name" value="Sushi"/>
    <property type="match status" value="1"/>
</dbReference>
<feature type="region of interest" description="Disordered" evidence="16">
    <location>
        <begin position="574"/>
        <end position="599"/>
    </location>
</feature>
<dbReference type="PANTHER" id="PTHR22804:SF6">
    <property type="entry name" value="VERSICAN CORE PROTEIN"/>
    <property type="match status" value="1"/>
</dbReference>
<feature type="compositionally biased region" description="Polar residues" evidence="16">
    <location>
        <begin position="5661"/>
        <end position="5673"/>
    </location>
</feature>
<dbReference type="PROSITE" id="PS50923">
    <property type="entry name" value="SUSHI"/>
    <property type="match status" value="1"/>
</dbReference>
<feature type="region of interest" description="Disordered" evidence="16">
    <location>
        <begin position="4020"/>
        <end position="4043"/>
    </location>
</feature>
<keyword evidence="7" id="KW-0677">Repeat</keyword>
<evidence type="ECO:0000256" key="16">
    <source>
        <dbReference type="SAM" id="MobiDB-lite"/>
    </source>
</evidence>
<feature type="compositionally biased region" description="Polar residues" evidence="16">
    <location>
        <begin position="2212"/>
        <end position="2240"/>
    </location>
</feature>
<feature type="region of interest" description="Disordered" evidence="16">
    <location>
        <begin position="4320"/>
        <end position="4349"/>
    </location>
</feature>
<feature type="compositionally biased region" description="Polar residues" evidence="16">
    <location>
        <begin position="4320"/>
        <end position="4346"/>
    </location>
</feature>
<feature type="compositionally biased region" description="Polar residues" evidence="16">
    <location>
        <begin position="1917"/>
        <end position="1968"/>
    </location>
</feature>
<feature type="compositionally biased region" description="Polar residues" evidence="16">
    <location>
        <begin position="5354"/>
        <end position="5364"/>
    </location>
</feature>
<dbReference type="FunFam" id="2.10.70.10:FF:000003">
    <property type="entry name" value="Versican core protein"/>
    <property type="match status" value="1"/>
</dbReference>
<comment type="caution">
    <text evidence="20">The sequence shown here is derived from an EMBL/GenBank/DDBJ whole genome shotgun (WGS) entry which is preliminary data.</text>
</comment>
<feature type="domain" description="EGF-like" evidence="17">
    <location>
        <begin position="6121"/>
        <end position="6157"/>
    </location>
</feature>
<feature type="compositionally biased region" description="Polar residues" evidence="16">
    <location>
        <begin position="3268"/>
        <end position="3282"/>
    </location>
</feature>
<feature type="region of interest" description="Disordered" evidence="16">
    <location>
        <begin position="3574"/>
        <end position="3596"/>
    </location>
</feature>
<evidence type="ECO:0000256" key="5">
    <source>
        <dbReference type="ARBA" id="ARBA00022536"/>
    </source>
</evidence>
<dbReference type="InterPro" id="IPR018097">
    <property type="entry name" value="EGF_Ca-bd_CS"/>
</dbReference>
<feature type="region of interest" description="Disordered" evidence="16">
    <location>
        <begin position="4618"/>
        <end position="4669"/>
    </location>
</feature>
<feature type="compositionally biased region" description="Polar residues" evidence="16">
    <location>
        <begin position="2854"/>
        <end position="2863"/>
    </location>
</feature>
<feature type="compositionally biased region" description="Low complexity" evidence="16">
    <location>
        <begin position="577"/>
        <end position="590"/>
    </location>
</feature>
<dbReference type="EMBL" id="JAAMOB010000005">
    <property type="protein sequence ID" value="KAF4112981.1"/>
    <property type="molecule type" value="Genomic_DNA"/>
</dbReference>
<feature type="region of interest" description="Disordered" evidence="16">
    <location>
        <begin position="2449"/>
        <end position="2471"/>
    </location>
</feature>
<feature type="compositionally biased region" description="Low complexity" evidence="16">
    <location>
        <begin position="5439"/>
        <end position="5450"/>
    </location>
</feature>
<feature type="region of interest" description="Disordered" evidence="16">
    <location>
        <begin position="3398"/>
        <end position="3481"/>
    </location>
</feature>
<feature type="region of interest" description="Disordered" evidence="16">
    <location>
        <begin position="3143"/>
        <end position="3179"/>
    </location>
</feature>
<evidence type="ECO:0000259" key="19">
    <source>
        <dbReference type="PROSITE" id="PS50923"/>
    </source>
</evidence>
<feature type="region of interest" description="Disordered" evidence="16">
    <location>
        <begin position="3608"/>
        <end position="3657"/>
    </location>
</feature>
<dbReference type="SUPFAM" id="SSF57535">
    <property type="entry name" value="Complement control module/SCR domain"/>
    <property type="match status" value="1"/>
</dbReference>
<feature type="compositionally biased region" description="Acidic residues" evidence="16">
    <location>
        <begin position="4848"/>
        <end position="4859"/>
    </location>
</feature>
<feature type="compositionally biased region" description="Polar residues" evidence="16">
    <location>
        <begin position="5932"/>
        <end position="5943"/>
    </location>
</feature>
<sequence>MMEDKDLSPKPSESTIINVSETLFSSAQTGHLDDKLSESTVTMIPEKTTSKDVLSPSSFSSSLPSTESEASGDETSDMFSKEFTTTSSSLYTPTKSDHELTKTLSDTTETISVSRSRDAEATRGQSPDVLSREPVSTLYSTVTNTVHAFTSSSTGESTGQTVTSKDVTSHKAAFTATADLSAKPSESTIINISETLFSSAHTGHLDETLSESTVTMISEKTTSKDVPPSSFSSSLPSTESEAPGDETSDIFSKEFTTTSSSLYTPTKSDHELTKTSSDMTETISVSRSTDAESTRDQTTETHSRETVSSLDSTVTSPVHPFSSQSTGDSIGETVTSEDVTSHSATTTATMMEDKDLSPKPSESTIINVSETLFSSAQTGHLDDKLSESTVTMIPEKTTSKDVLSPSSFSSSLPSTESEASGDETSDMFSKEITTTSSSLYTPTKSDHELTKTLSDTTETISVSRSRDAEATRGQSPDVLSREPVSSLDSTVTNTVRAFTSSSTGESTGQTVTSKDVTSHKAAFTATADLSAKPSESTIINVSETLFSSAQTGHLDETLSESTVTMIPEKTTAKDVLSSSFSSSLPSTESEASGDETSDMFSKEFTTTSSSLYTSTKSDHELTKTSSDMTETISVSSSTDAEATRDQTTETHSRETVSSFDSTVTRAVHPLSSLSTGYSIGETVTSEDVTSHSATTTATLMEEKDLSAKPSESTIINISETLFSSAHTGHLDETLSESTVRVISEKTTTKDVPSSSFSSSLPSTESEASGDETSDMFSKEITTTSSSLYTSTKSDHELTKTSSDTTETISVSSSTDAEATRRQTTETHSRGTVSFLDSTVTSAVHTFLSMSTGDSKGETVTSEDVTSHSATTTATMMEDKDLSPKPSESTIINVSETLLSSAQTGHLDETLSESTVTMIPEKTTAKDVLSSSFSSSLPSTDSEASGDETSDMFSKEFTMTSSSLYTPTKSVHELTKTSSDMTEKISVSSSTDAEATRDQTTETHSRETVSSFDSTVTRAVHPLSSLSTGYSIGETVTDEDVTSHAATTTATLMEEKDLSVKPSESTIINVSETLLSSAQTGHVADELSESAVTMIPEKTTAKDVLSPSSFSSSLPSTESEASGDNTSNMFSKEFTTSSSLYTPDLELTKTSSDMTETISLSSSTYAEASRDQTTEPHSRGTVSSLDSTVTSAVHQFSSLITGDSIGEIVTSKDVTSHAATTTAVLMEEKDLSTKPTESTIINVSGTLFSSAQTGHLGDKLSESAVTMIPEKTTAKDVLSSSFSSSLSSTETEASGDETSDMFSKEFTTTSSSLYASTKSDHELTKTSSDTTETITVSSSTDAEATKGQSTDVLSREPVSTLYSTVTNTVRRFTSSTTEESTVETVTSKDVTSHSATTTATMMEDKDLSPKPSESTIINVSETLFSSAHTRLLDEKLSESTVTTIMEKTTTKDVVPSSFSSSLSSTDSEASGDETSDIFSKEFTTTGSSLYTSTKSDHDNTVRAFTSSSTGESTGQTVKSKDVTSPITTTTAILMEEKDLSAKPSESTIINVSETLLSSAQTGHLDEKLSESAVTMFPEKTTAKDVLLPSSFSSNHELTKTSSDMTETISVSSSTDAEATKDQTTQTHSREPVSSLDSTVTSAVHPFSSPSTVDSIGETVTSKDVTSHSATTTATMMEDKDLSPKPSESTIINVSETLFSSAHTRLLDEKLSESTVTTIMEKTTTKDVVPSSFSSSLSSTDSEASGDETSDIFSKEFTTTGSSLYTSTKSDHDNTVRAFTSSSTGESTGQTVKSKDVTSPITTTTAILMEEKDLSAKPSESTIINVSETLLSSAQTGHLDEKLSESAVTMFPEKTTAKDVLLPSSFSSGLSSTESEASKDDTSNMFSKEYTTKSSSLYTPEHELTKTPSGMTETISLSSSTYAEVSRDQTTQTHSRETVSSLDSTVTSAVHPFSSPSTVDSIGETVTSEDVTSHSATTTATMMEDKDLSPKPSESTIINVSETLFSSAHTRLLDEKLSESTVTTIMEKTTTKDVVPSSFSSSLSSTDSEASGDETSDIFSKEFTTTDSSLYTSTKSDHDNTVRAFTSSSTGESTGQTVKSKDVTSPITTTTATLMEEKDLSAKPSESTVINVSETLFSSAQTGHLDETLSESTVTMISEKTTAKDVISPSRFSSSLPSTESEASGDETADMFSKEFSTISSSFHTPSKSDQEFTKTSSDTTETISVSSSTDAEATKDQTTQTHSREPVFFITSTVTSAVHPFPSLSTGDSKGETVTSKVVTSHAATTTATLMEEKDLSAKPSESTIINVSETLFSSAQTGHLNETLSESAVTMISEKTTAKDVLLPSSFSSDLPSTETEASGDDTSNMFSKEFTTTRSSLYTPEHELTKTSSDMTETISASSSTDAEASRDQTTPTHSRETVSSLDSTVTSAVHTVSSLSTGDSIGETVTIEGVTSHSATTTATMTEDKDLTPKPSEYTIINVSETLFSSAQTGHLDEKLSESTATTISEKTTAKDVLSPSSFSSSLPSTESEASGDETSDMFSKEFSTTSSSFYTPSKSDQEFTKIPSDTTETISVSSSTDAEATKDQTTQTHSREPVSSLDSTVTSAVHTFSSLSTGDSIGETVTIEGVTSHSATTTATMTEDKDLTPKPSEYTIINVSETLFSSAQTGHLDEKLSESTVTTISEKTTAKDVLSPSSFSSSLPSTEPEASGDETADMFSKEFSTTSSSFYTPSKSDQEFTKIPSDTTETISVSSSTDAEATKDQTTQTHSREPVSSLDSTVTSAVHTFSSLSTGDSIGETVTIEGVTSHSATTTATMTEDKDLTPKPSEYTIINVSETLFSSAQTGHLDEKLSESTVTTISEKTTAKDVLSPSSFSSSLPSTEPEASGDETADMFSKEFSTTSSSFYTPSKSDQEFTKIPSDTTETISVSSSTDAEATKDQTTQTHSREPVSFIVSTVTSAVHPFSSLSTGHSIGDTVTSKDVTSYAATTTATLMEEKDLSAKPSESTIIYVSETLLSSVQTGHLDEKLSESAVTMIPEKTTAKDVLSPSSFSSGLSSTESEASGDDTSNMFSKEFTTTSSSLYTPEHELTKTSSDMTETISLSSSTDAEASRDQATQTHSRETVSSLDSTVTSAVHTFSSLSTGDSAGATVTRKNVTSHSATTTATMMEDKDLSPKPSESTIINVSETLFSSAHTGHLDEKLSESTVTMNLEKTTFKDVPSSGFSSSLSSIDSEASGDEISDMFSKEFTTTGSSLHTSTKSDHELTKTSSDTTETISMSSSTDAEATIGLLPDVLSREPVSTLYSTVTNTVHAFTSSSTGESTGQTVTSKDVTSPTGTTTATMMEEKDLSAKPSEYTIINVSETLFSSAQTGYLDEKLSESTVTMILEKATAKDVLSPSSFSSSLPSTESEASGDDTSDMFSKEFSATSSSFYTPSKSDQEFTKTPSDTTETISVSSSTDAEATIEQTTETHTREPVSSLDSTVTSAVHIFSSLSTGDSTGETATSKEVTSNIATTTATIMEEKDLSAKPSESTIINVSETLLSSAQTGHLDEKLSESAVTVILEKTTAKDVLSPQSFSSGLPSTESEASGDDTSNMFTKEFTITSSSHYTPEHELTKTSSGMTETISVSSSTDAEASRDQTTQTHSRETVSSLDSTVTSAVHTFSSLSTGESIAETVTIEGVTSHSATTTATMTEDKDLTPKPSEYTIINVSETLFSSAQTGHLDEKLSESTVITISEKTTAKDVLSPSSFSSSLPSTEPEASGDETADMFSKEFSTTSSSFYTPSKSDQEFTKIPSDTTETISVSSSTDAEATKDQTTQTHSREPVSFIVSTVTSAVHPFSSLSTGHSIGDTVTSKDVTSYAATTTATLMEEKDLSAKPSESTIINVSETLLSSVQTGHLDEKLSESAVTMIPEKTTAKDVLSPSSFSSGLSSTESEASGDDTSNMFSKEFTTTSSSLYTPEHELTKTSSDMTETISLSSSTDAEASRDQTTQTHSRETVSPLDSTVTSAVHTFSSLSTGDSAGATVTRKDVTSHSATTTATMMEDKDLSPKPSESTIINVSETLFSSAHTGHLDEKLSESTVTMNLEKTTFKDVPSSGFSSSLSSIDSEASGDEISDMFSKEFTTTGSSLHTSTKSDQELTKTSSDTTETISMSSSTDAEATRDQTTEKHTREPVSSLDSTVTSAVRIFSSLSTEDSTGETATRKEVTSNIATTTDNLVEDNDLSAKPSEFTIINVSENLFSSAQAGHVDEMLSESTVTVTSDLKDVLLPSTFSSKLPSTESEGSGDETSEMFSKEFTTLYPIYVSNKSTEQLTKTPYNTTEAVSESSSTDAALTSTVSPKGTPSKDFVSVSSFTSVLPSSGYDSSAEPSRMFSKELTTRSSSLSITTKSDDEITSTTAQKMKASVKMQTEQTDTQALSTLPTIDLTDASSVWSSTDANIPRIKPTERHYTESVSTFVSNISEEKVQQEVSSDEDRIILTTKSYDHYIVATDEAEIHETDHPSEPEIPESSSLSSSSTNELFSSTVQTVVTDSSSEQGSGDIAENEVAEDDGSVEISSAVVESIPRIPTPSEPVPSSFFTLTEVEGSGQQTPERFTTAPSPMIRTVTIQEVMTSQREFSSSTTEFREEPSTHRTTERVSSSYTTTEPVSTRLTETSVFSRPSHTITESKLNKHTTESIISHTAIGSGRPSLTLVAEDDHTAPSAIQKTTVPFKHIQTSTVTASYIASSALLRTKTMFTPSSKSHSIHTISSDAEDDTTDDEGSGVSAVTHVSSAVIKTQTGSPTIHITSTGFTELDKDITITQNSSPITSAFVDREGSGIVEDDQETTQLEGSGEEDRVSPTEEMSDNYTDEAEISEANRTSEPGSFVSSSHSTSFTTKSTLLSSTVQTGVRLLSTEGSEITAESEVDEHDGSSGEISPAALESIPPQDIPSEDKTTSSTITQPQITEVATPAVILSSTSEPLSGSETQKSTLQPNTPETDLNGFELPTTEDNKEFTSPGDPTAETSKTPTTKAYEDLTVRTDEAEVEETEEKTGFSSAASVTSSTDFSLQSTLSPSPSFLTSTQSTVTFATSLSEDGSGEDSAEGDGAEDDGSGDDSAPVTSSPLVSSSKMTETTISITPFSSVNSGQYSTARAVSQGHTFSSTNAEGFTLVSVTAPTEQEHSGVSVSDIAATSFTAPGTPSGVITSHTKLPSFVTPQDPVSTTTPLVLSKDNADQQVTPTSPVLIFTEEEEDEEKLLSTVTESIRDDSIKPEVFTKDDMIIDADTLSVLEHSSPFAPTIFTEEAAGVTPIVMTAQPSNFMTEEPEGSGMDGTELPHIRVSFETTTDRSVVQQTQSTADILLSSSTYLEEDTQATQSPEATDADVPEHAQDGQTSTELTMRHSGDTLSTDDCILETSTLTPMTSQVSTEIIEMFSAEEDSSEVVSPHTGDDVTSAPSSSGESVSSQHPGDITDSEQSVSPVLDLTSTASSHTASSASMTEPAKTTTSSYTKTAATDDNDLTADTEETLYITSDDDIELSSPSTDKVIQESELTSTDVSTRAGISEKITSALFSSTDYGSGDQMVTGLSDLTDSLLISEDDSLSSMESGIVIHFATTSLPESITVTDVEPYHQALSEMTVTHKPNTDIRIDEDVPSPSTTIPTPLISASKFNMTTDTATLVGSPSSTSKPGLGDKTGAPLSSEEETDEIIDYDTKTEPYITVYSIPDLMNETNIDSETDLDVSSEDVTSIDDITRPEGEKSFPTSQPDVETSFDTASQPDVETGFETTSQLDVETGFETDVETSFETTSQLGVETSFETTSESKIDTGIETSPKPEEDSATSVDRNTQAEVLNTETTSQLDTETSFATTMQPAIESETTFESVSRTESDASVTSSPNSGTSGSERSTSGEVNTISSNKHHTTTRLVTDKPSSAAINEEKFLEERVDTGFSTTIQPQFDGSVTSSSLKSFSEEDSLIIPSSDEVQAVILSTATTSPLLMTPESDIKIVSKETASRKQEAAGQIEEAVTLTTEIPIQNENQMTSSVPTTQSETTAPFSSLEDVSEAALVKSPPPSAQNESTTHSTADLPYTMIGQTFDVSDVHSCSDDVCLNGGSCVKMGGAQICSCLPGYSGDQCEIDIDECHTNPCRNGGTCIDGLNSFTCVCLPSYAGALCEQDTETCSYGWHKFQGHCYKYFPHRRNWDTAEHECRLQGAHLASVLSHEEQQYINRLGHDYQWIGLNDKMFENDFRWTDGSVVQYENWRPNQPDSFFSSGEDCVVMIWHEDGQWNDVPCNYHLTFTCKKGTVSCSQPPLVLNARTFGQLRPRYEINSLIRYQCMDGFIQRHVPIIRCKGDGSWDLPRISCMSPSNFQRSYARYQTYRVFRSHQKRLAENSVDGPRRHHRHGVKHNWTQQ</sequence>
<feature type="compositionally biased region" description="Polar residues" evidence="16">
    <location>
        <begin position="2920"/>
        <end position="2945"/>
    </location>
</feature>
<feature type="compositionally biased region" description="Polar residues" evidence="16">
    <location>
        <begin position="274"/>
        <end position="288"/>
    </location>
</feature>
<feature type="compositionally biased region" description="Polar residues" evidence="16">
    <location>
        <begin position="1592"/>
        <end position="1625"/>
    </location>
</feature>
<feature type="compositionally biased region" description="Low complexity" evidence="16">
    <location>
        <begin position="4512"/>
        <end position="4522"/>
    </location>
</feature>
<feature type="compositionally biased region" description="Low complexity" evidence="16">
    <location>
        <begin position="3398"/>
        <end position="3412"/>
    </location>
</feature>
<feature type="compositionally biased region" description="Acidic residues" evidence="16">
    <location>
        <begin position="5082"/>
        <end position="5099"/>
    </location>
</feature>
<feature type="compositionally biased region" description="Low complexity" evidence="16">
    <location>
        <begin position="4941"/>
        <end position="4951"/>
    </location>
</feature>
<feature type="compositionally biased region" description="Polar residues" evidence="16">
    <location>
        <begin position="5788"/>
        <end position="5804"/>
    </location>
</feature>
<dbReference type="Gene3D" id="2.10.25.10">
    <property type="entry name" value="Laminin"/>
    <property type="match status" value="2"/>
</dbReference>
<dbReference type="GO" id="GO:0005886">
    <property type="term" value="C:plasma membrane"/>
    <property type="evidence" value="ECO:0007669"/>
    <property type="project" value="UniProtKB-ARBA"/>
</dbReference>
<feature type="compositionally biased region" description="Low complexity" evidence="16">
    <location>
        <begin position="224"/>
        <end position="240"/>
    </location>
</feature>
<dbReference type="FunFam" id="3.10.100.10:FF:000003">
    <property type="entry name" value="Versican core protein"/>
    <property type="match status" value="1"/>
</dbReference>
<feature type="compositionally biased region" description="Basic and acidic residues" evidence="16">
    <location>
        <begin position="4628"/>
        <end position="4640"/>
    </location>
</feature>
<dbReference type="FunFam" id="2.10.25.10:FF:000472">
    <property type="entry name" value="Uncharacterized protein, isoform A"/>
    <property type="match status" value="1"/>
</dbReference>
<feature type="compositionally biased region" description="Polar residues" evidence="16">
    <location>
        <begin position="3619"/>
        <end position="3657"/>
    </location>
</feature>
<feature type="region of interest" description="Disordered" evidence="16">
    <location>
        <begin position="965"/>
        <end position="1012"/>
    </location>
</feature>
<dbReference type="SUPFAM" id="SSF56436">
    <property type="entry name" value="C-type lectin-like"/>
    <property type="match status" value="1"/>
</dbReference>
<evidence type="ECO:0000256" key="13">
    <source>
        <dbReference type="ARBA" id="ARBA00044266"/>
    </source>
</evidence>
<feature type="compositionally biased region" description="Low complexity" evidence="16">
    <location>
        <begin position="1778"/>
        <end position="1789"/>
    </location>
</feature>
<feature type="compositionally biased region" description="Polar residues" evidence="16">
    <location>
        <begin position="5824"/>
        <end position="5881"/>
    </location>
</feature>
<feature type="region of interest" description="Disordered" evidence="16">
    <location>
        <begin position="1917"/>
        <end position="1991"/>
    </location>
</feature>
<feature type="compositionally biased region" description="Polar residues" evidence="16">
    <location>
        <begin position="5907"/>
        <end position="5918"/>
    </location>
</feature>
<dbReference type="InterPro" id="IPR013032">
    <property type="entry name" value="EGF-like_CS"/>
</dbReference>
<feature type="compositionally biased region" description="Basic and acidic residues" evidence="16">
    <location>
        <begin position="1167"/>
        <end position="1177"/>
    </location>
</feature>
<keyword evidence="11" id="KW-0373">Hyaluronic acid</keyword>
<dbReference type="Pfam" id="PF00059">
    <property type="entry name" value="Lectin_C"/>
    <property type="match status" value="1"/>
</dbReference>
<feature type="compositionally biased region" description="Low complexity" evidence="16">
    <location>
        <begin position="2084"/>
        <end position="2095"/>
    </location>
</feature>
<dbReference type="InterPro" id="IPR033987">
    <property type="entry name" value="CSPG_CTLD"/>
</dbReference>
<feature type="compositionally biased region" description="Polar residues" evidence="16">
    <location>
        <begin position="2743"/>
        <end position="2768"/>
    </location>
</feature>
<feature type="compositionally biased region" description="Basic and acidic residues" evidence="16">
    <location>
        <begin position="5920"/>
        <end position="5930"/>
    </location>
</feature>
<keyword evidence="15" id="KW-0768">Sushi</keyword>
<feature type="compositionally biased region" description="Low complexity" evidence="16">
    <location>
        <begin position="4870"/>
        <end position="4886"/>
    </location>
</feature>
<feature type="compositionally biased region" description="Polar residues" evidence="16">
    <location>
        <begin position="5039"/>
        <end position="5051"/>
    </location>
</feature>
<dbReference type="SMART" id="SM00032">
    <property type="entry name" value="CCP"/>
    <property type="match status" value="1"/>
</dbReference>
<feature type="compositionally biased region" description="Basic and acidic residues" evidence="16">
    <location>
        <begin position="5018"/>
        <end position="5028"/>
    </location>
</feature>
<dbReference type="SUPFAM" id="SSF57196">
    <property type="entry name" value="EGF/Laminin"/>
    <property type="match status" value="1"/>
</dbReference>
<feature type="compositionally biased region" description="Low complexity" evidence="16">
    <location>
        <begin position="2897"/>
        <end position="2911"/>
    </location>
</feature>
<feature type="compositionally biased region" description="Low complexity" evidence="16">
    <location>
        <begin position="929"/>
        <end position="941"/>
    </location>
</feature>
<feature type="compositionally biased region" description="Polar residues" evidence="16">
    <location>
        <begin position="5104"/>
        <end position="5116"/>
    </location>
</feature>
<feature type="compositionally biased region" description="Polar residues" evidence="16">
    <location>
        <begin position="850"/>
        <end position="863"/>
    </location>
</feature>
<feature type="compositionally biased region" description="Polar residues" evidence="16">
    <location>
        <begin position="3426"/>
        <end position="3469"/>
    </location>
</feature>
<dbReference type="PROSITE" id="PS00022">
    <property type="entry name" value="EGF_1"/>
    <property type="match status" value="2"/>
</dbReference>
<protein>
    <recommendedName>
        <fullName evidence="13">PG-M</fullName>
    </recommendedName>
</protein>
<feature type="region of interest" description="Disordered" evidence="16">
    <location>
        <begin position="5661"/>
        <end position="5694"/>
    </location>
</feature>
<feature type="compositionally biased region" description="Basic and acidic residues" evidence="16">
    <location>
        <begin position="817"/>
        <end position="828"/>
    </location>
</feature>
<dbReference type="GO" id="GO:0005509">
    <property type="term" value="F:calcium ion binding"/>
    <property type="evidence" value="ECO:0007669"/>
    <property type="project" value="InterPro"/>
</dbReference>
<feature type="compositionally biased region" description="Low complexity" evidence="16">
    <location>
        <begin position="5882"/>
        <end position="5894"/>
    </location>
</feature>
<dbReference type="GO" id="GO:0005540">
    <property type="term" value="F:hyaluronic acid binding"/>
    <property type="evidence" value="ECO:0007669"/>
    <property type="project" value="UniProtKB-KW"/>
</dbReference>
<feature type="disulfide bond" evidence="14">
    <location>
        <begin position="6109"/>
        <end position="6118"/>
    </location>
</feature>
<feature type="compositionally biased region" description="Low complexity" evidence="16">
    <location>
        <begin position="2453"/>
        <end position="2463"/>
    </location>
</feature>
<dbReference type="GO" id="GO:0002052">
    <property type="term" value="P:positive regulation of neuroblast proliferation"/>
    <property type="evidence" value="ECO:0007669"/>
    <property type="project" value="TreeGrafter"/>
</dbReference>
<feature type="compositionally biased region" description="Polar residues" evidence="16">
    <location>
        <begin position="306"/>
        <end position="338"/>
    </location>
</feature>
<feature type="compositionally biased region" description="Low complexity" evidence="16">
    <location>
        <begin position="2344"/>
        <end position="2353"/>
    </location>
</feature>
<feature type="compositionally biased region" description="Polar residues" evidence="16">
    <location>
        <begin position="2677"/>
        <end position="2686"/>
    </location>
</feature>
<feature type="region of interest" description="Disordered" evidence="16">
    <location>
        <begin position="4500"/>
        <end position="4522"/>
    </location>
</feature>
<dbReference type="InterPro" id="IPR016187">
    <property type="entry name" value="CTDL_fold"/>
</dbReference>
<dbReference type="GO" id="GO:0010001">
    <property type="term" value="P:glial cell differentiation"/>
    <property type="evidence" value="ECO:0007669"/>
    <property type="project" value="TreeGrafter"/>
</dbReference>
<accession>A0A7J6D1D0</accession>
<feature type="compositionally biased region" description="Low complexity" evidence="16">
    <location>
        <begin position="5052"/>
        <end position="5071"/>
    </location>
</feature>
<proteinExistence type="predicted"/>
<dbReference type="InterPro" id="IPR018378">
    <property type="entry name" value="C-type_lectin_CS"/>
</dbReference>
<feature type="domain" description="Sushi" evidence="19">
    <location>
        <begin position="6288"/>
        <end position="6348"/>
    </location>
</feature>
<feature type="compositionally biased region" description="Polar residues" evidence="16">
    <location>
        <begin position="3092"/>
        <end position="3130"/>
    </location>
</feature>
<organism evidence="20 21">
    <name type="scientific">Onychostoma macrolepis</name>
    <dbReference type="NCBI Taxonomy" id="369639"/>
    <lineage>
        <taxon>Eukaryota</taxon>
        <taxon>Metazoa</taxon>
        <taxon>Chordata</taxon>
        <taxon>Craniata</taxon>
        <taxon>Vertebrata</taxon>
        <taxon>Euteleostomi</taxon>
        <taxon>Actinopterygii</taxon>
        <taxon>Neopterygii</taxon>
        <taxon>Teleostei</taxon>
        <taxon>Ostariophysi</taxon>
        <taxon>Cypriniformes</taxon>
        <taxon>Cyprinidae</taxon>
        <taxon>Acrossocheilinae</taxon>
        <taxon>Onychostoma</taxon>
    </lineage>
</organism>
<feature type="region of interest" description="Disordered" evidence="16">
    <location>
        <begin position="3252"/>
        <end position="3282"/>
    </location>
</feature>
<feature type="compositionally biased region" description="Polar residues" evidence="16">
    <location>
        <begin position="4145"/>
        <end position="4163"/>
    </location>
</feature>
<dbReference type="Gene3D" id="3.10.100.10">
    <property type="entry name" value="Mannose-Binding Protein A, subunit A"/>
    <property type="match status" value="1"/>
</dbReference>
<feature type="domain" description="EGF-like" evidence="17">
    <location>
        <begin position="6083"/>
        <end position="6119"/>
    </location>
</feature>
<dbReference type="CDD" id="cd03588">
    <property type="entry name" value="CLECT_CSPGs"/>
    <property type="match status" value="1"/>
</dbReference>
<evidence type="ECO:0000256" key="15">
    <source>
        <dbReference type="PROSITE-ProRule" id="PRU00302"/>
    </source>
</evidence>
<keyword evidence="9" id="KW-0325">Glycoprotein</keyword>
<feature type="compositionally biased region" description="Basic and acidic residues" evidence="16">
    <location>
        <begin position="5805"/>
        <end position="5821"/>
    </location>
</feature>
<dbReference type="GO" id="GO:0045202">
    <property type="term" value="C:synapse"/>
    <property type="evidence" value="ECO:0007669"/>
    <property type="project" value="TreeGrafter"/>
</dbReference>
<feature type="compositionally biased region" description="Basic and acidic residues" evidence="16">
    <location>
        <begin position="993"/>
        <end position="1006"/>
    </location>
</feature>
<evidence type="ECO:0000256" key="2">
    <source>
        <dbReference type="ARBA" id="ARBA00004498"/>
    </source>
</evidence>
<feature type="compositionally biased region" description="Acidic residues" evidence="16">
    <location>
        <begin position="4547"/>
        <end position="4556"/>
    </location>
</feature>
<feature type="region of interest" description="Disordered" evidence="16">
    <location>
        <begin position="4128"/>
        <end position="4183"/>
    </location>
</feature>
<feature type="compositionally biased region" description="Polar residues" evidence="16">
    <location>
        <begin position="3066"/>
        <end position="3084"/>
    </location>
</feature>
<feature type="region of interest" description="Disordered" evidence="16">
    <location>
        <begin position="1592"/>
        <end position="1671"/>
    </location>
</feature>
<feature type="region of interest" description="Disordered" evidence="16">
    <location>
        <begin position="744"/>
        <end position="832"/>
    </location>
</feature>
<evidence type="ECO:0000256" key="9">
    <source>
        <dbReference type="ARBA" id="ARBA00023180"/>
    </source>
</evidence>
<dbReference type="Proteomes" id="UP000579812">
    <property type="component" value="Unassembled WGS sequence"/>
</dbReference>
<keyword evidence="5 14" id="KW-0245">EGF-like domain</keyword>
<dbReference type="PROSITE" id="PS00615">
    <property type="entry name" value="C_TYPE_LECTIN_1"/>
    <property type="match status" value="1"/>
</dbReference>
<evidence type="ECO:0000256" key="12">
    <source>
        <dbReference type="ARBA" id="ARBA00043896"/>
    </source>
</evidence>
<feature type="compositionally biased region" description="Low complexity" evidence="16">
    <location>
        <begin position="54"/>
        <end position="69"/>
    </location>
</feature>
<feature type="compositionally biased region" description="Low complexity" evidence="16">
    <location>
        <begin position="1862"/>
        <end position="1873"/>
    </location>
</feature>
<feature type="region of interest" description="Disordered" evidence="16">
    <location>
        <begin position="2491"/>
        <end position="2602"/>
    </location>
</feature>
<keyword evidence="10" id="KW-0966">Cell projection</keyword>
<name>A0A7J6D1D0_9TELE</name>
<evidence type="ECO:0000256" key="10">
    <source>
        <dbReference type="ARBA" id="ARBA00023273"/>
    </source>
</evidence>
<feature type="compositionally biased region" description="Polar residues" evidence="16">
    <location>
        <begin position="975"/>
        <end position="992"/>
    </location>
</feature>
<feature type="compositionally biased region" description="Polar residues" evidence="16">
    <location>
        <begin position="3798"/>
        <end position="3823"/>
    </location>
</feature>
<dbReference type="Pfam" id="PF00008">
    <property type="entry name" value="EGF"/>
    <property type="match status" value="1"/>
</dbReference>
<dbReference type="GO" id="GO:0060218">
    <property type="term" value="P:hematopoietic stem cell differentiation"/>
    <property type="evidence" value="ECO:0007669"/>
    <property type="project" value="UniProtKB-ARBA"/>
</dbReference>
<keyword evidence="8 14" id="KW-1015">Disulfide bond</keyword>
<dbReference type="PROSITE" id="PS01186">
    <property type="entry name" value="EGF_2"/>
    <property type="match status" value="1"/>
</dbReference>
<feature type="compositionally biased region" description="Low complexity" evidence="16">
    <location>
        <begin position="2693"/>
        <end position="2704"/>
    </location>
</feature>
<feature type="region of interest" description="Disordered" evidence="16">
    <location>
        <begin position="1314"/>
        <end position="1352"/>
    </location>
</feature>
<dbReference type="SMART" id="SM00179">
    <property type="entry name" value="EGF_CA"/>
    <property type="match status" value="2"/>
</dbReference>
<dbReference type="CDD" id="cd00054">
    <property type="entry name" value="EGF_CA"/>
    <property type="match status" value="2"/>
</dbReference>
<feature type="region of interest" description="Disordered" evidence="16">
    <location>
        <begin position="1727"/>
        <end position="1746"/>
    </location>
</feature>
<dbReference type="InterPro" id="IPR016186">
    <property type="entry name" value="C-type_lectin-like/link_sf"/>
</dbReference>
<feature type="region of interest" description="Disordered" evidence="16">
    <location>
        <begin position="2845"/>
        <end position="2947"/>
    </location>
</feature>
<feature type="compositionally biased region" description="Polar residues" evidence="16">
    <location>
        <begin position="2566"/>
        <end position="2591"/>
    </location>
</feature>
<feature type="region of interest" description="Disordered" evidence="16">
    <location>
        <begin position="2344"/>
        <end position="2427"/>
    </location>
</feature>
<feature type="compositionally biased region" description="Polar residues" evidence="16">
    <location>
        <begin position="2387"/>
        <end position="2424"/>
    </location>
</feature>
<evidence type="ECO:0000256" key="1">
    <source>
        <dbReference type="ARBA" id="ARBA00004316"/>
    </source>
</evidence>
<feature type="compositionally biased region" description="Polar residues" evidence="16">
    <location>
        <begin position="1633"/>
        <end position="1662"/>
    </location>
</feature>
<dbReference type="GO" id="GO:0042995">
    <property type="term" value="C:cell projection"/>
    <property type="evidence" value="ECO:0007669"/>
    <property type="project" value="UniProtKB-SubCell"/>
</dbReference>
<feature type="compositionally biased region" description="Low complexity" evidence="16">
    <location>
        <begin position="403"/>
        <end position="418"/>
    </location>
</feature>
<feature type="domain" description="C-type lectin" evidence="18">
    <location>
        <begin position="6170"/>
        <end position="6284"/>
    </location>
</feature>